<reference evidence="4 5" key="1">
    <citation type="submission" date="2016-03" db="EMBL/GenBank/DDBJ databases">
        <title>Complete genome sequence of Shewanella psychrophila WP2, a deep sea bacterium isolated from west Pacific sediment.</title>
        <authorList>
            <person name="Xu G."/>
            <person name="Jian H."/>
        </authorList>
    </citation>
    <scope>NUCLEOTIDE SEQUENCE [LARGE SCALE GENOMIC DNA]</scope>
    <source>
        <strain evidence="4 5">WP2</strain>
    </source>
</reference>
<evidence type="ECO:0000256" key="3">
    <source>
        <dbReference type="SAM" id="SignalP"/>
    </source>
</evidence>
<evidence type="ECO:0000256" key="1">
    <source>
        <dbReference type="PROSITE-ProRule" id="PRU00339"/>
    </source>
</evidence>
<protein>
    <recommendedName>
        <fullName evidence="6">MalT-like TPR region domain-containing protein</fullName>
    </recommendedName>
</protein>
<dbReference type="InterPro" id="IPR019734">
    <property type="entry name" value="TPR_rpt"/>
</dbReference>
<dbReference type="SUPFAM" id="SSF48452">
    <property type="entry name" value="TPR-like"/>
    <property type="match status" value="1"/>
</dbReference>
<evidence type="ECO:0000256" key="2">
    <source>
        <dbReference type="SAM" id="Phobius"/>
    </source>
</evidence>
<keyword evidence="3" id="KW-0732">Signal</keyword>
<accession>A0A1S6HPF6</accession>
<evidence type="ECO:0000313" key="4">
    <source>
        <dbReference type="EMBL" id="AQS37382.1"/>
    </source>
</evidence>
<keyword evidence="2" id="KW-0472">Membrane</keyword>
<dbReference type="SMART" id="SM00028">
    <property type="entry name" value="TPR"/>
    <property type="match status" value="5"/>
</dbReference>
<feature type="transmembrane region" description="Helical" evidence="2">
    <location>
        <begin position="475"/>
        <end position="492"/>
    </location>
</feature>
<proteinExistence type="predicted"/>
<feature type="repeat" description="TPR" evidence="1">
    <location>
        <begin position="199"/>
        <end position="232"/>
    </location>
</feature>
<keyword evidence="1" id="KW-0802">TPR repeat</keyword>
<keyword evidence="2" id="KW-0812">Transmembrane</keyword>
<dbReference type="STRING" id="225848.Sps_02224"/>
<gene>
    <name evidence="4" type="ORF">Sps_02224</name>
</gene>
<dbReference type="EMBL" id="CP014782">
    <property type="protein sequence ID" value="AQS37382.1"/>
    <property type="molecule type" value="Genomic_DNA"/>
</dbReference>
<name>A0A1S6HPF6_9GAMM</name>
<sequence>MRIFFVSIILFLLLAVPSSYAQDHIALEIKLNESPVELLHELQASITLPIIVNSLPAFEQVARDQGYRVDELKHKLQLLTRLYLSTYVKEKDRYLKTEALLSLLEIIGTTAYDESYLQVLKGRYIGRKQHDYQQAQPYFEQALSLLENKQDTQAQLLKQLSHFHLGSLHRILHQDKQALMHLKLYRDTTYQLRNDYLIAHAESALGNFYNQRDQLSLALQHYSEALRLSNRQQKPFLKANLQLKLARVYRDLESWDEAIQYAHDADEGFKALNMDRLRSHCMTVMAMVHASQNNWNQAIDYYLNAQQLDYKDQNVIAQALNYHNLGEAYFKNGNTKTAFEFLFKSNAIFLARKSNHYLVFNDLLITQVAVADKDWHLAQKHGALALKNAEKLKLKDEQIEALQYQSQAYRNLKQYDSAFRTLDKLIALNLSMPKIKNTPTDYTSSVLAEQKLKLEVHKLQGEKSTLSTQLDRSRVLLITAVIFVCLISLIGVNQWRRKSALAVNLSEEKDKSIVEPVSGLPGYKGFIEELESQYKDTPHSIALISLTDQLNADLNQGFQCNNNMNKIQLEALAHSFSGNVYLIRPGLFILSLREPVTANELLQRCRNAIDKDYGDTSIHIGMLPLPLLMDPEIKLSADVHFGAAQMTLAAALSLGQETDYYVSIKALNFAPSAIFATPLYLHLEKGIMRGLLKVDTNGNKKDILWPRWKSHEHLDITELT</sequence>
<organism evidence="4 5">
    <name type="scientific">Shewanella psychrophila</name>
    <dbReference type="NCBI Taxonomy" id="225848"/>
    <lineage>
        <taxon>Bacteria</taxon>
        <taxon>Pseudomonadati</taxon>
        <taxon>Pseudomonadota</taxon>
        <taxon>Gammaproteobacteria</taxon>
        <taxon>Alteromonadales</taxon>
        <taxon>Shewanellaceae</taxon>
        <taxon>Shewanella</taxon>
    </lineage>
</organism>
<evidence type="ECO:0000313" key="5">
    <source>
        <dbReference type="Proteomes" id="UP000189545"/>
    </source>
</evidence>
<feature type="signal peptide" evidence="3">
    <location>
        <begin position="1"/>
        <end position="21"/>
    </location>
</feature>
<dbReference type="Proteomes" id="UP000189545">
    <property type="component" value="Chromosome"/>
</dbReference>
<feature type="chain" id="PRO_5012051689" description="MalT-like TPR region domain-containing protein" evidence="3">
    <location>
        <begin position="22"/>
        <end position="720"/>
    </location>
</feature>
<evidence type="ECO:0008006" key="6">
    <source>
        <dbReference type="Google" id="ProtNLM"/>
    </source>
</evidence>
<dbReference type="KEGG" id="spsw:Sps_02224"/>
<dbReference type="AlphaFoldDB" id="A0A1S6HPF6"/>
<dbReference type="OrthoDB" id="6271815at2"/>
<dbReference type="InterPro" id="IPR011990">
    <property type="entry name" value="TPR-like_helical_dom_sf"/>
</dbReference>
<dbReference type="Gene3D" id="1.25.40.10">
    <property type="entry name" value="Tetratricopeptide repeat domain"/>
    <property type="match status" value="2"/>
</dbReference>
<dbReference type="RefSeq" id="WP_077752553.1">
    <property type="nucleotide sequence ID" value="NZ_CP014782.1"/>
</dbReference>
<keyword evidence="2" id="KW-1133">Transmembrane helix</keyword>
<keyword evidence="5" id="KW-1185">Reference proteome</keyword>
<dbReference type="PANTHER" id="PTHR10098">
    <property type="entry name" value="RAPSYN-RELATED"/>
    <property type="match status" value="1"/>
</dbReference>
<dbReference type="PROSITE" id="PS50005">
    <property type="entry name" value="TPR"/>
    <property type="match status" value="1"/>
</dbReference>